<name>A0ABU1WCS1_9GAMM</name>
<evidence type="ECO:0000259" key="2">
    <source>
        <dbReference type="Pfam" id="PF09118"/>
    </source>
</evidence>
<sequence>MKSSSIASARSGIALGTLAAFIGTLVWAATPLAPPADSATETGGGAAQGAARDSWAERKRDSIRQNEGDTSFYFAMTTPARGPISHGDQDAVAGFAVTQPIGALTALPVSGDPVRGTFSPVGSWPLVGLHAVLTADGRVLSYGTKTNGIQTGYYVYDLWDPQLGLGQNAHTTLPNTTAVDLFCNAQQLLPSGDIEMYGGDILRVPQDFSSNLPTDDTNLFRGADDSLIRTGKMNRKRWYASATILPSGEVYIQGGDGGKDRPEVRTNNGTFRLLTNADTNYLASYYPRNFVTPDGKIFGIAYTQMFRVDPSGTGTLTRMGKFTSGNTGGSSTAVMFRPGRILQVGGGIDDSLASLNASIIDINSGSPIITALPPVTYRRHWPNATVLADGRVFLSGGSTANNNPVNGVAYTSEIFNPATNTWSLGATAQRMRLYHSTSLLLPDATVLTLGGGALGGGNPGPQLNLNAEVYFPPYLFNANGTPANRPIISSAPMSVAPATKIRIGTPTPSAISRITLIKSGSVTHSFDMDQRFLQLPFTVVGGELEATLPANTFETPPGFYLLFAINSQGVPSEAAMMRINVAGQAPSTATLTVRKVVVNDNGGTKTASNFSFSVNGAAPVAFEADGTNVLTVAAGTYSITEPAVANYAASLSGCSNVVLAAGGSATCTITNNDLATSATLTVRKIVVNDSGGNKVAPDFSFSVNGAAATAFEADGSNVLTVAAGTYNVTEPAASGYATTYSGCSGITLASGASATCTITNNDIASGTTNLIANGDFEVNSLAPGTAALVTGLLGWANTAGPVKLWKGRNGLVAGSGLSNMEIDAVITVPNSVYQDIATVAGTTYDLSFLQSPRPGFGSKSNRFEAYWNGTLLGSFARDGLVLTNADWQRANFVVTGTGNDRLWFKEIDTDVGGALVDDVRLTAR</sequence>
<protein>
    <recommendedName>
        <fullName evidence="6">DUF1929 domain-containing protein</fullName>
    </recommendedName>
</protein>
<gene>
    <name evidence="4" type="ORF">J2X06_002543</name>
</gene>
<accession>A0ABU1WCS1</accession>
<evidence type="ECO:0000313" key="5">
    <source>
        <dbReference type="Proteomes" id="UP001251524"/>
    </source>
</evidence>
<dbReference type="InterPro" id="IPR011043">
    <property type="entry name" value="Gal_Oxase/kelch_b-propeller"/>
</dbReference>
<evidence type="ECO:0008006" key="6">
    <source>
        <dbReference type="Google" id="ProtNLM"/>
    </source>
</evidence>
<feature type="domain" description="Galactose oxidase-like Early set" evidence="2">
    <location>
        <begin position="485"/>
        <end position="579"/>
    </location>
</feature>
<dbReference type="PANTHER" id="PTHR32208:SF21">
    <property type="entry name" value="LOW QUALITY PROTEIN: ALDEHYDE OXIDASE GLOX-LIKE"/>
    <property type="match status" value="1"/>
</dbReference>
<evidence type="ECO:0000256" key="1">
    <source>
        <dbReference type="SAM" id="MobiDB-lite"/>
    </source>
</evidence>
<comment type="caution">
    <text evidence="4">The sequence shown here is derived from an EMBL/GenBank/DDBJ whole genome shotgun (WGS) entry which is preliminary data.</text>
</comment>
<dbReference type="InterPro" id="IPR045826">
    <property type="entry name" value="SpaA_PFL_dom_2"/>
</dbReference>
<evidence type="ECO:0000313" key="4">
    <source>
        <dbReference type="EMBL" id="MDR7135334.1"/>
    </source>
</evidence>
<dbReference type="InterPro" id="IPR037293">
    <property type="entry name" value="Gal_Oxidase_central_sf"/>
</dbReference>
<dbReference type="Gene3D" id="2.60.40.10">
    <property type="entry name" value="Immunoglobulins"/>
    <property type="match status" value="1"/>
</dbReference>
<dbReference type="SUPFAM" id="SSF81296">
    <property type="entry name" value="E set domains"/>
    <property type="match status" value="1"/>
</dbReference>
<dbReference type="Pfam" id="PF19403">
    <property type="entry name" value="SpaA_2"/>
    <property type="match status" value="2"/>
</dbReference>
<dbReference type="InterPro" id="IPR014756">
    <property type="entry name" value="Ig_E-set"/>
</dbReference>
<dbReference type="Gene3D" id="2.130.10.80">
    <property type="entry name" value="Galactose oxidase/kelch, beta-propeller"/>
    <property type="match status" value="1"/>
</dbReference>
<dbReference type="CDD" id="cd02851">
    <property type="entry name" value="E_set_GO_C"/>
    <property type="match status" value="1"/>
</dbReference>
<dbReference type="RefSeq" id="WP_310062946.1">
    <property type="nucleotide sequence ID" value="NZ_JAVDVY010000002.1"/>
</dbReference>
<keyword evidence="5" id="KW-1185">Reference proteome</keyword>
<dbReference type="EMBL" id="JAVDVY010000002">
    <property type="protein sequence ID" value="MDR7135334.1"/>
    <property type="molecule type" value="Genomic_DNA"/>
</dbReference>
<proteinExistence type="predicted"/>
<reference evidence="4 5" key="1">
    <citation type="submission" date="2023-07" db="EMBL/GenBank/DDBJ databases">
        <title>Sorghum-associated microbial communities from plants grown in Nebraska, USA.</title>
        <authorList>
            <person name="Schachtman D."/>
        </authorList>
    </citation>
    <scope>NUCLEOTIDE SEQUENCE [LARGE SCALE GENOMIC DNA]</scope>
    <source>
        <strain evidence="4 5">BE198</strain>
    </source>
</reference>
<organism evidence="4 5">
    <name type="scientific">Lysobacter niastensis</name>
    <dbReference type="NCBI Taxonomy" id="380629"/>
    <lineage>
        <taxon>Bacteria</taxon>
        <taxon>Pseudomonadati</taxon>
        <taxon>Pseudomonadota</taxon>
        <taxon>Gammaproteobacteria</taxon>
        <taxon>Lysobacterales</taxon>
        <taxon>Lysobacteraceae</taxon>
        <taxon>Lysobacter</taxon>
    </lineage>
</organism>
<dbReference type="InterPro" id="IPR013783">
    <property type="entry name" value="Ig-like_fold"/>
</dbReference>
<dbReference type="PANTHER" id="PTHR32208">
    <property type="entry name" value="SECRETED PROTEIN-RELATED"/>
    <property type="match status" value="1"/>
</dbReference>
<dbReference type="Proteomes" id="UP001251524">
    <property type="component" value="Unassembled WGS sequence"/>
</dbReference>
<dbReference type="SUPFAM" id="SSF50965">
    <property type="entry name" value="Galactose oxidase, central domain"/>
    <property type="match status" value="1"/>
</dbReference>
<dbReference type="InterPro" id="IPR015202">
    <property type="entry name" value="GO-like_E_set"/>
</dbReference>
<feature type="region of interest" description="Disordered" evidence="1">
    <location>
        <begin position="35"/>
        <end position="62"/>
    </location>
</feature>
<evidence type="ECO:0000259" key="3">
    <source>
        <dbReference type="Pfam" id="PF19403"/>
    </source>
</evidence>
<feature type="domain" description="SpaA-like prealbumin fold" evidence="3">
    <location>
        <begin position="677"/>
        <end position="758"/>
    </location>
</feature>
<feature type="domain" description="SpaA-like prealbumin fold" evidence="3">
    <location>
        <begin position="588"/>
        <end position="669"/>
    </location>
</feature>
<dbReference type="Gene3D" id="2.60.120.260">
    <property type="entry name" value="Galactose-binding domain-like"/>
    <property type="match status" value="1"/>
</dbReference>
<dbReference type="Pfam" id="PF09118">
    <property type="entry name" value="GO-like_E_set"/>
    <property type="match status" value="1"/>
</dbReference>